<comment type="caution">
    <text evidence="1">The sequence shown here is derived from an EMBL/GenBank/DDBJ whole genome shotgun (WGS) entry which is preliminary data.</text>
</comment>
<dbReference type="InterPro" id="IPR006279">
    <property type="entry name" value="SoxD"/>
</dbReference>
<proteinExistence type="predicted"/>
<dbReference type="InterPro" id="IPR038561">
    <property type="entry name" value="SoxD_sf"/>
</dbReference>
<gene>
    <name evidence="1" type="ORF">D3218_18440</name>
</gene>
<reference evidence="2" key="1">
    <citation type="submission" date="2018-09" db="EMBL/GenBank/DDBJ databases">
        <authorList>
            <person name="Tuo L."/>
        </authorList>
    </citation>
    <scope>NUCLEOTIDE SEQUENCE [LARGE SCALE GENOMIC DNA]</scope>
    <source>
        <strain evidence="2">M2BS4Y-1</strain>
    </source>
</reference>
<evidence type="ECO:0000313" key="2">
    <source>
        <dbReference type="Proteomes" id="UP000265750"/>
    </source>
</evidence>
<accession>A0A3A1WP56</accession>
<sequence>MRIDCPFCGPRDLREFSFLGDAEAAGSALADATPAADAAAPDEAGRVYLRANPAGRHRGLWYHEAGCRSWLAIERDTRTHEIFSVELARKEPA</sequence>
<dbReference type="Gene3D" id="3.30.2270.10">
    <property type="entry name" value="Folate-binding superfamily"/>
    <property type="match status" value="1"/>
</dbReference>
<dbReference type="Proteomes" id="UP000265750">
    <property type="component" value="Unassembled WGS sequence"/>
</dbReference>
<dbReference type="EMBL" id="QYRN01000013">
    <property type="protein sequence ID" value="RIX97768.1"/>
    <property type="molecule type" value="Genomic_DNA"/>
</dbReference>
<dbReference type="GO" id="GO:0008115">
    <property type="term" value="F:sarcosine oxidase activity"/>
    <property type="evidence" value="ECO:0007669"/>
    <property type="project" value="InterPro"/>
</dbReference>
<dbReference type="AlphaFoldDB" id="A0A3A1WP56"/>
<evidence type="ECO:0000313" key="1">
    <source>
        <dbReference type="EMBL" id="RIX97768.1"/>
    </source>
</evidence>
<organism evidence="1 2">
    <name type="scientific">Aureimonas flava</name>
    <dbReference type="NCBI Taxonomy" id="2320271"/>
    <lineage>
        <taxon>Bacteria</taxon>
        <taxon>Pseudomonadati</taxon>
        <taxon>Pseudomonadota</taxon>
        <taxon>Alphaproteobacteria</taxon>
        <taxon>Hyphomicrobiales</taxon>
        <taxon>Aurantimonadaceae</taxon>
        <taxon>Aureimonas</taxon>
    </lineage>
</organism>
<dbReference type="OrthoDB" id="5420070at2"/>
<name>A0A3A1WP56_9HYPH</name>
<dbReference type="Pfam" id="PF04267">
    <property type="entry name" value="SoxD"/>
    <property type="match status" value="1"/>
</dbReference>
<protein>
    <submittedName>
        <fullName evidence="1">Sarcosine oxidase subunit delta</fullName>
    </submittedName>
</protein>
<dbReference type="RefSeq" id="WP_119541546.1">
    <property type="nucleotide sequence ID" value="NZ_QYRN01000013.1"/>
</dbReference>
<keyword evidence="2" id="KW-1185">Reference proteome</keyword>
<dbReference type="GO" id="GO:0046653">
    <property type="term" value="P:tetrahydrofolate metabolic process"/>
    <property type="evidence" value="ECO:0007669"/>
    <property type="project" value="InterPro"/>
</dbReference>